<dbReference type="PROSITE" id="PS50850">
    <property type="entry name" value="MFS"/>
    <property type="match status" value="1"/>
</dbReference>
<organism evidence="9 10">
    <name type="scientific">Bacillus yapensis</name>
    <dbReference type="NCBI Taxonomy" id="2492960"/>
    <lineage>
        <taxon>Bacteria</taxon>
        <taxon>Bacillati</taxon>
        <taxon>Bacillota</taxon>
        <taxon>Bacilli</taxon>
        <taxon>Bacillales</taxon>
        <taxon>Bacillaceae</taxon>
        <taxon>Bacillus</taxon>
    </lineage>
</organism>
<dbReference type="AlphaFoldDB" id="A0A3S0JYT5"/>
<evidence type="ECO:0000256" key="6">
    <source>
        <dbReference type="ARBA" id="ARBA00023136"/>
    </source>
</evidence>
<dbReference type="CDD" id="cd06173">
    <property type="entry name" value="MFS_MefA_like"/>
    <property type="match status" value="1"/>
</dbReference>
<dbReference type="GO" id="GO:0005886">
    <property type="term" value="C:plasma membrane"/>
    <property type="evidence" value="ECO:0007669"/>
    <property type="project" value="UniProtKB-SubCell"/>
</dbReference>
<evidence type="ECO:0000256" key="7">
    <source>
        <dbReference type="SAM" id="Phobius"/>
    </source>
</evidence>
<evidence type="ECO:0000313" key="10">
    <source>
        <dbReference type="Proteomes" id="UP000271374"/>
    </source>
</evidence>
<dbReference type="PANTHER" id="PTHR23513">
    <property type="entry name" value="INTEGRAL MEMBRANE EFFLUX PROTEIN-RELATED"/>
    <property type="match status" value="1"/>
</dbReference>
<dbReference type="InterPro" id="IPR020846">
    <property type="entry name" value="MFS_dom"/>
</dbReference>
<dbReference type="GO" id="GO:0022857">
    <property type="term" value="F:transmembrane transporter activity"/>
    <property type="evidence" value="ECO:0007669"/>
    <property type="project" value="InterPro"/>
</dbReference>
<dbReference type="OrthoDB" id="7055052at2"/>
<keyword evidence="6 7" id="KW-0472">Membrane</keyword>
<dbReference type="EMBL" id="RXNT01000007">
    <property type="protein sequence ID" value="RTR31957.1"/>
    <property type="molecule type" value="Genomic_DNA"/>
</dbReference>
<feature type="transmembrane region" description="Helical" evidence="7">
    <location>
        <begin position="170"/>
        <end position="190"/>
    </location>
</feature>
<dbReference type="SUPFAM" id="SSF103473">
    <property type="entry name" value="MFS general substrate transporter"/>
    <property type="match status" value="1"/>
</dbReference>
<evidence type="ECO:0000313" key="9">
    <source>
        <dbReference type="EMBL" id="RTR31957.1"/>
    </source>
</evidence>
<feature type="transmembrane region" description="Helical" evidence="7">
    <location>
        <begin position="211"/>
        <end position="231"/>
    </location>
</feature>
<proteinExistence type="predicted"/>
<evidence type="ECO:0000256" key="5">
    <source>
        <dbReference type="ARBA" id="ARBA00022989"/>
    </source>
</evidence>
<dbReference type="RefSeq" id="WP_126408656.1">
    <property type="nucleotide sequence ID" value="NZ_RXNT01000007.1"/>
</dbReference>
<keyword evidence="3" id="KW-1003">Cell membrane</keyword>
<evidence type="ECO:0000256" key="4">
    <source>
        <dbReference type="ARBA" id="ARBA00022692"/>
    </source>
</evidence>
<dbReference type="InterPro" id="IPR036259">
    <property type="entry name" value="MFS_trans_sf"/>
</dbReference>
<feature type="transmembrane region" description="Helical" evidence="7">
    <location>
        <begin position="370"/>
        <end position="390"/>
    </location>
</feature>
<dbReference type="Pfam" id="PF05977">
    <property type="entry name" value="MFS_3"/>
    <property type="match status" value="1"/>
</dbReference>
<feature type="transmembrane region" description="Helical" evidence="7">
    <location>
        <begin position="345"/>
        <end position="364"/>
    </location>
</feature>
<keyword evidence="2" id="KW-0813">Transport</keyword>
<keyword evidence="5 7" id="KW-1133">Transmembrane helix</keyword>
<keyword evidence="4 7" id="KW-0812">Transmembrane</keyword>
<evidence type="ECO:0000259" key="8">
    <source>
        <dbReference type="PROSITE" id="PS50850"/>
    </source>
</evidence>
<feature type="transmembrane region" description="Helical" evidence="7">
    <location>
        <begin position="102"/>
        <end position="127"/>
    </location>
</feature>
<protein>
    <submittedName>
        <fullName evidence="9">MFS transporter</fullName>
    </submittedName>
</protein>
<sequence>MKELFKDRKFVFLWLAQAASGLGSTFATFSLSWLVYEMTGSKMAMGSIWLSFMLPNIIMQMFAGPYLDRWDRKKVMIFSEWFRAAVFLIPAILLPFEFLESWHLYIISVAIGLAQPLFYPASMAYIADILPKDKLTKGNSILEGTGQLMTLLGPTLGGILISAFSVELVLYILILALGIAGLLLMMNPSSKTQRVEQKESWFFQFKEGLQFYRVYPVLFWVGIMMMFINFSSGAAQPMFLPYITDELGGTAFQYGLFTSAFSLGMLGGSLLTGILKEPKNRKRVMLGSLFIDGVLFIGLAWTPYYWLALVFSFGQGLFAIIFNINNTTLYQRRVPEHLRGRVFSVRILLAQAGIPFGAALGGMFAEAFSIPLLFVVLGGLMVLTNLICWMHPIFEKLNDQEIKLDVDNRDFMAKK</sequence>
<feature type="transmembrane region" description="Helical" evidence="7">
    <location>
        <begin position="307"/>
        <end position="324"/>
    </location>
</feature>
<feature type="transmembrane region" description="Helical" evidence="7">
    <location>
        <begin position="75"/>
        <end position="96"/>
    </location>
</feature>
<feature type="transmembrane region" description="Helical" evidence="7">
    <location>
        <begin position="148"/>
        <end position="164"/>
    </location>
</feature>
<reference evidence="9 10" key="1">
    <citation type="submission" date="2018-12" db="EMBL/GenBank/DDBJ databases">
        <title>Bacillus yapensis draft genome sequence.</title>
        <authorList>
            <person name="Yu L."/>
            <person name="Xu X."/>
            <person name="Tang X."/>
        </authorList>
    </citation>
    <scope>NUCLEOTIDE SEQUENCE [LARGE SCALE GENOMIC DNA]</scope>
    <source>
        <strain evidence="9 10">XXST-01</strain>
    </source>
</reference>
<keyword evidence="10" id="KW-1185">Reference proteome</keyword>
<name>A0A3S0JYT5_9BACI</name>
<dbReference type="Gene3D" id="1.20.1250.20">
    <property type="entry name" value="MFS general substrate transporter like domains"/>
    <property type="match status" value="2"/>
</dbReference>
<gene>
    <name evidence="9" type="ORF">EKG37_10695</name>
</gene>
<accession>A0A3S0JYT5</accession>
<evidence type="ECO:0000256" key="2">
    <source>
        <dbReference type="ARBA" id="ARBA00022448"/>
    </source>
</evidence>
<evidence type="ECO:0000256" key="1">
    <source>
        <dbReference type="ARBA" id="ARBA00004651"/>
    </source>
</evidence>
<comment type="caution">
    <text evidence="9">The sequence shown here is derived from an EMBL/GenBank/DDBJ whole genome shotgun (WGS) entry which is preliminary data.</text>
</comment>
<dbReference type="PANTHER" id="PTHR23513:SF6">
    <property type="entry name" value="MAJOR FACILITATOR SUPERFAMILY ASSOCIATED DOMAIN-CONTAINING PROTEIN"/>
    <property type="match status" value="1"/>
</dbReference>
<comment type="subcellular location">
    <subcellularLocation>
        <location evidence="1">Cell membrane</location>
        <topology evidence="1">Multi-pass membrane protein</topology>
    </subcellularLocation>
</comment>
<evidence type="ECO:0000256" key="3">
    <source>
        <dbReference type="ARBA" id="ARBA00022475"/>
    </source>
</evidence>
<feature type="domain" description="Major facilitator superfamily (MFS) profile" evidence="8">
    <location>
        <begin position="9"/>
        <end position="396"/>
    </location>
</feature>
<feature type="transmembrane region" description="Helical" evidence="7">
    <location>
        <begin position="251"/>
        <end position="272"/>
    </location>
</feature>
<dbReference type="Proteomes" id="UP000271374">
    <property type="component" value="Unassembled WGS sequence"/>
</dbReference>
<feature type="transmembrane region" description="Helical" evidence="7">
    <location>
        <begin position="43"/>
        <end position="63"/>
    </location>
</feature>
<feature type="transmembrane region" description="Helical" evidence="7">
    <location>
        <begin position="284"/>
        <end position="301"/>
    </location>
</feature>
<dbReference type="InterPro" id="IPR010290">
    <property type="entry name" value="TM_effector"/>
</dbReference>